<proteinExistence type="predicted"/>
<dbReference type="SMART" id="SM00922">
    <property type="entry name" value="MR_MLE"/>
    <property type="match status" value="1"/>
</dbReference>
<dbReference type="SFLD" id="SFLDG00055">
    <property type="entry name" value="glucarate_dehydratase"/>
    <property type="match status" value="1"/>
</dbReference>
<evidence type="ECO:0000313" key="5">
    <source>
        <dbReference type="EMBL" id="WZW99477.1"/>
    </source>
</evidence>
<keyword evidence="6" id="KW-1185">Reference proteome</keyword>
<dbReference type="Pfam" id="PF13378">
    <property type="entry name" value="MR_MLE_C"/>
    <property type="match status" value="1"/>
</dbReference>
<dbReference type="PANTHER" id="PTHR48080:SF4">
    <property type="entry name" value="GLUCARATE DEHYDRATASE"/>
    <property type="match status" value="1"/>
</dbReference>
<dbReference type="InterPro" id="IPR029065">
    <property type="entry name" value="Enolase_C-like"/>
</dbReference>
<protein>
    <recommendedName>
        <fullName evidence="3">glucarate dehydratase</fullName>
        <ecNumber evidence="3">4.2.1.40</ecNumber>
    </recommendedName>
</protein>
<evidence type="ECO:0000313" key="6">
    <source>
        <dbReference type="Proteomes" id="UP001434337"/>
    </source>
</evidence>
<dbReference type="SUPFAM" id="SSF51604">
    <property type="entry name" value="Enolase C-terminal domain-like"/>
    <property type="match status" value="1"/>
</dbReference>
<dbReference type="EMBL" id="CP115965">
    <property type="protein sequence ID" value="WZW99477.1"/>
    <property type="molecule type" value="Genomic_DNA"/>
</dbReference>
<comment type="catalytic activity">
    <reaction evidence="1">
        <text>D-glucarate = 5-dehydro-4-deoxy-D-glucarate + H2O</text>
        <dbReference type="Rhea" id="RHEA:14573"/>
        <dbReference type="ChEBI" id="CHEBI:15377"/>
        <dbReference type="ChEBI" id="CHEBI:30612"/>
        <dbReference type="ChEBI" id="CHEBI:42819"/>
        <dbReference type="EC" id="4.2.1.40"/>
    </reaction>
</comment>
<evidence type="ECO:0000259" key="4">
    <source>
        <dbReference type="SMART" id="SM00922"/>
    </source>
</evidence>
<dbReference type="SFLD" id="SFLDS00001">
    <property type="entry name" value="Enolase"/>
    <property type="match status" value="1"/>
</dbReference>
<dbReference type="Gene3D" id="3.20.20.120">
    <property type="entry name" value="Enolase-like C-terminal domain"/>
    <property type="match status" value="1"/>
</dbReference>
<accession>A0ABZ3CBB8</accession>
<sequence length="446" mass="47101">MDRGTIGAIRITPLAFADPPLLNAAGVHEPHVLRALVEIDVADGRGGTVTGLGECAGHAWQLDWLTLIAPRLLGTSVFDVHRLADRVDACLTGADVDTAPDAAWRRWSDRSPEASLGIAPIPAPAFDRRRVHAPLEVACHDAAGRLLGVRVVDLLGGARRESVEYAGYLFYKLAGHPDADGAVTPDAWGEALDAEGIVAQAEALVAAHGFASLKLKGGVFAPEVEVATIHALRRRFPAMPLRLDPNAAWSVPTAVAAAAQLLGVVEYLEDPVAGLEPMAEVARATGIPLATNMCVVLTEHLAPALRLGSVSIVLGDHHYWGVLRGTLALDTACHALGFGLSMHSNSHLGVSLAAMTHVCAASHVDHAADTHYPWNAADDIVAPGTLALVDGAVRLPDGPGLGVELDRAVVERLHRAYLDLGREHRQDERYAEALGVTSVTGPLPRW</sequence>
<dbReference type="RefSeq" id="WP_342373141.1">
    <property type="nucleotide sequence ID" value="NZ_CP115965.1"/>
</dbReference>
<reference evidence="5 6" key="1">
    <citation type="journal article" date="2023" name="Environ Microbiome">
        <title>A coral-associated actinobacterium mitigates coral bleaching under heat stress.</title>
        <authorList>
            <person name="Li J."/>
            <person name="Zou Y."/>
            <person name="Li Q."/>
            <person name="Zhang J."/>
            <person name="Bourne D.G."/>
            <person name="Lyu Y."/>
            <person name="Liu C."/>
            <person name="Zhang S."/>
        </authorList>
    </citation>
    <scope>NUCLEOTIDE SEQUENCE [LARGE SCALE GENOMIC DNA]</scope>
    <source>
        <strain evidence="5 6">SCSIO 13291</strain>
    </source>
</reference>
<dbReference type="Proteomes" id="UP001434337">
    <property type="component" value="Chromosome"/>
</dbReference>
<dbReference type="InterPro" id="IPR013342">
    <property type="entry name" value="Mandelate_racemase_C"/>
</dbReference>
<dbReference type="PANTHER" id="PTHR48080">
    <property type="entry name" value="D-GALACTONATE DEHYDRATASE-RELATED"/>
    <property type="match status" value="1"/>
</dbReference>
<dbReference type="EC" id="4.2.1.40" evidence="3"/>
<evidence type="ECO:0000256" key="1">
    <source>
        <dbReference type="ARBA" id="ARBA00001426"/>
    </source>
</evidence>
<feature type="domain" description="Mandelate racemase/muconate lactonizing enzyme C-terminal" evidence="4">
    <location>
        <begin position="194"/>
        <end position="288"/>
    </location>
</feature>
<gene>
    <name evidence="5" type="ORF">PCC79_04585</name>
</gene>
<comment type="pathway">
    <text evidence="2">Carbohydrate acid metabolism; D-glucarate degradation; 2,5-dioxopentanoate from D-glucarate: step 1/2.</text>
</comment>
<dbReference type="InterPro" id="IPR034593">
    <property type="entry name" value="DgoD-like"/>
</dbReference>
<name>A0ABZ3CBB8_9ACTN</name>
<dbReference type="SUPFAM" id="SSF54826">
    <property type="entry name" value="Enolase N-terminal domain-like"/>
    <property type="match status" value="1"/>
</dbReference>
<evidence type="ECO:0000256" key="3">
    <source>
        <dbReference type="ARBA" id="ARBA00011973"/>
    </source>
</evidence>
<dbReference type="InterPro" id="IPR036849">
    <property type="entry name" value="Enolase-like_C_sf"/>
</dbReference>
<dbReference type="InterPro" id="IPR029017">
    <property type="entry name" value="Enolase-like_N"/>
</dbReference>
<dbReference type="Gene3D" id="3.30.390.10">
    <property type="entry name" value="Enolase-like, N-terminal domain"/>
    <property type="match status" value="1"/>
</dbReference>
<evidence type="ECO:0000256" key="2">
    <source>
        <dbReference type="ARBA" id="ARBA00005183"/>
    </source>
</evidence>
<organism evidence="5 6">
    <name type="scientific">Propioniciclava soli</name>
    <dbReference type="NCBI Taxonomy" id="2775081"/>
    <lineage>
        <taxon>Bacteria</taxon>
        <taxon>Bacillati</taxon>
        <taxon>Actinomycetota</taxon>
        <taxon>Actinomycetes</taxon>
        <taxon>Propionibacteriales</taxon>
        <taxon>Propionibacteriaceae</taxon>
        <taxon>Propioniciclava</taxon>
    </lineage>
</organism>